<proteinExistence type="predicted"/>
<comment type="caution">
    <text evidence="3">The sequence shown here is derived from an EMBL/GenBank/DDBJ whole genome shotgun (WGS) entry which is preliminary data.</text>
</comment>
<feature type="region of interest" description="Disordered" evidence="1">
    <location>
        <begin position="1"/>
        <end position="22"/>
    </location>
</feature>
<evidence type="ECO:0000259" key="2">
    <source>
        <dbReference type="Pfam" id="PF14111"/>
    </source>
</evidence>
<reference evidence="3" key="2">
    <citation type="journal article" date="2023" name="Plants (Basel)">
        <title>Annotation of the Turnera subulata (Passifloraceae) Draft Genome Reveals the S-Locus Evolved after the Divergence of Turneroideae from Passifloroideae in a Stepwise Manner.</title>
        <authorList>
            <person name="Henning P.M."/>
            <person name="Roalson E.H."/>
            <person name="Mir W."/>
            <person name="McCubbin A.G."/>
            <person name="Shore J.S."/>
        </authorList>
    </citation>
    <scope>NUCLEOTIDE SEQUENCE</scope>
    <source>
        <strain evidence="3">F60SS</strain>
    </source>
</reference>
<keyword evidence="4" id="KW-1185">Reference proteome</keyword>
<evidence type="ECO:0000313" key="4">
    <source>
        <dbReference type="Proteomes" id="UP001141552"/>
    </source>
</evidence>
<feature type="domain" description="DUF4283" evidence="2">
    <location>
        <begin position="57"/>
        <end position="111"/>
    </location>
</feature>
<gene>
    <name evidence="3" type="ORF">Tsubulata_049335</name>
</gene>
<dbReference type="AlphaFoldDB" id="A0A9Q0JFY0"/>
<dbReference type="EMBL" id="JAKUCV010002866">
    <property type="protein sequence ID" value="KAJ4841186.1"/>
    <property type="molecule type" value="Genomic_DNA"/>
</dbReference>
<name>A0A9Q0JFY0_9ROSI</name>
<dbReference type="Proteomes" id="UP001141552">
    <property type="component" value="Unassembled WGS sequence"/>
</dbReference>
<protein>
    <recommendedName>
        <fullName evidence="2">DUF4283 domain-containing protein</fullName>
    </recommendedName>
</protein>
<reference evidence="3" key="1">
    <citation type="submission" date="2022-02" db="EMBL/GenBank/DDBJ databases">
        <authorList>
            <person name="Henning P.M."/>
            <person name="McCubbin A.G."/>
            <person name="Shore J.S."/>
        </authorList>
    </citation>
    <scope>NUCLEOTIDE SEQUENCE</scope>
    <source>
        <strain evidence="3">F60SS</strain>
        <tissue evidence="3">Leaves</tissue>
    </source>
</reference>
<accession>A0A9Q0JFY0</accession>
<sequence>MARSPSADELGPSGSTDSLPVPMLELISDGEGETSSHSSPVLVGILLASFKRFAPKTIGDALTRVWSLSKPVEIKEAKNNVFVFYFTLDSEKERVLQGSPWNFSGFLLCLKGVAAQHLLS</sequence>
<evidence type="ECO:0000313" key="3">
    <source>
        <dbReference type="EMBL" id="KAJ4841186.1"/>
    </source>
</evidence>
<dbReference type="InterPro" id="IPR025558">
    <property type="entry name" value="DUF4283"/>
</dbReference>
<organism evidence="3 4">
    <name type="scientific">Turnera subulata</name>
    <dbReference type="NCBI Taxonomy" id="218843"/>
    <lineage>
        <taxon>Eukaryota</taxon>
        <taxon>Viridiplantae</taxon>
        <taxon>Streptophyta</taxon>
        <taxon>Embryophyta</taxon>
        <taxon>Tracheophyta</taxon>
        <taxon>Spermatophyta</taxon>
        <taxon>Magnoliopsida</taxon>
        <taxon>eudicotyledons</taxon>
        <taxon>Gunneridae</taxon>
        <taxon>Pentapetalae</taxon>
        <taxon>rosids</taxon>
        <taxon>fabids</taxon>
        <taxon>Malpighiales</taxon>
        <taxon>Passifloraceae</taxon>
        <taxon>Turnera</taxon>
    </lineage>
</organism>
<evidence type="ECO:0000256" key="1">
    <source>
        <dbReference type="SAM" id="MobiDB-lite"/>
    </source>
</evidence>
<dbReference type="Pfam" id="PF14111">
    <property type="entry name" value="DUF4283"/>
    <property type="match status" value="1"/>
</dbReference>